<dbReference type="CDD" id="cd07984">
    <property type="entry name" value="LPLAT_LABLAT-like"/>
    <property type="match status" value="1"/>
</dbReference>
<evidence type="ECO:0000256" key="2">
    <source>
        <dbReference type="ARBA" id="ARBA00022475"/>
    </source>
</evidence>
<dbReference type="RefSeq" id="WP_015819437.1">
    <property type="nucleotide sequence ID" value="NC_012997.1"/>
</dbReference>
<dbReference type="OrthoDB" id="7065946at2"/>
<dbReference type="KEGG" id="ttu:TERTU_4526"/>
<dbReference type="HOGENOM" id="CLU_959543_0_0_6"/>
<sequence>MKAQLIRTFYRSLGPVPYPVAARALEHFFANPLLQKTLYKKSLRPLQRFLGAPPDRHQAIQYLLANHANDWRLSALAKLENADFERVVTIEGLHHLQGETDSESGAGVILANTHHGASRCVPISLARSGIQLTSLESHDVLAKIGAANRQNLNVVEVGKGEGFVLKQVRKVQKLLKGGGILHIVPDGLQGSSGTPLPFLGRERSFATSFAELAVDTGARVVPVSSALDSQGRVTIELHPPLPAPDKDALRSAKINGLLHAYVDFLQQRWRTTPENIRQHHLHFYQKLPII</sequence>
<comment type="subcellular location">
    <subcellularLocation>
        <location evidence="1">Cell inner membrane</location>
    </subcellularLocation>
</comment>
<dbReference type="eggNOG" id="COG1560">
    <property type="taxonomic scope" value="Bacteria"/>
</dbReference>
<evidence type="ECO:0000313" key="7">
    <source>
        <dbReference type="EMBL" id="ACR13324.1"/>
    </source>
</evidence>
<evidence type="ECO:0000256" key="6">
    <source>
        <dbReference type="ARBA" id="ARBA00023315"/>
    </source>
</evidence>
<evidence type="ECO:0000256" key="1">
    <source>
        <dbReference type="ARBA" id="ARBA00004533"/>
    </source>
</evidence>
<dbReference type="GO" id="GO:0016746">
    <property type="term" value="F:acyltransferase activity"/>
    <property type="evidence" value="ECO:0007669"/>
    <property type="project" value="UniProtKB-KW"/>
</dbReference>
<proteinExistence type="predicted"/>
<name>C5BJP1_TERTT</name>
<dbReference type="Pfam" id="PF03279">
    <property type="entry name" value="Lip_A_acyltrans"/>
    <property type="match status" value="1"/>
</dbReference>
<dbReference type="GO" id="GO:0009247">
    <property type="term" value="P:glycolipid biosynthetic process"/>
    <property type="evidence" value="ECO:0007669"/>
    <property type="project" value="UniProtKB-ARBA"/>
</dbReference>
<accession>C5BJP1</accession>
<dbReference type="InterPro" id="IPR004960">
    <property type="entry name" value="LipA_acyltrans"/>
</dbReference>
<dbReference type="GO" id="GO:0005886">
    <property type="term" value="C:plasma membrane"/>
    <property type="evidence" value="ECO:0007669"/>
    <property type="project" value="UniProtKB-SubCell"/>
</dbReference>
<evidence type="ECO:0000313" key="8">
    <source>
        <dbReference type="Proteomes" id="UP000009080"/>
    </source>
</evidence>
<dbReference type="AlphaFoldDB" id="C5BJP1"/>
<keyword evidence="6 7" id="KW-0012">Acyltransferase</keyword>
<dbReference type="EMBL" id="CP001614">
    <property type="protein sequence ID" value="ACR13324.1"/>
    <property type="molecule type" value="Genomic_DNA"/>
</dbReference>
<dbReference type="STRING" id="377629.TERTU_4526"/>
<keyword evidence="5" id="KW-0472">Membrane</keyword>
<keyword evidence="8" id="KW-1185">Reference proteome</keyword>
<protein>
    <submittedName>
        <fullName evidence="7">Lipid A biosynthesis2-(Lauroyl)-lipid IVA acyltransferase family protein</fullName>
    </submittedName>
</protein>
<dbReference type="PANTHER" id="PTHR30606:SF10">
    <property type="entry name" value="PHOSPHATIDYLINOSITOL MANNOSIDE ACYLTRANSFERASE"/>
    <property type="match status" value="1"/>
</dbReference>
<keyword evidence="3" id="KW-0997">Cell inner membrane</keyword>
<reference evidence="7 8" key="1">
    <citation type="journal article" date="2009" name="PLoS ONE">
        <title>The complete genome of Teredinibacter turnerae T7901: an intracellular endosymbiont of marine wood-boring bivalves (shipworms).</title>
        <authorList>
            <person name="Yang J.C."/>
            <person name="Madupu R."/>
            <person name="Durkin A.S."/>
            <person name="Ekborg N.A."/>
            <person name="Pedamallu C.S."/>
            <person name="Hostetler J.B."/>
            <person name="Radune D."/>
            <person name="Toms B.S."/>
            <person name="Henrissat B."/>
            <person name="Coutinho P.M."/>
            <person name="Schwarz S."/>
            <person name="Field L."/>
            <person name="Trindade-Silva A.E."/>
            <person name="Soares C.A.G."/>
            <person name="Elshahawi S."/>
            <person name="Hanora A."/>
            <person name="Schmidt E.W."/>
            <person name="Haygood M.G."/>
            <person name="Posfai J."/>
            <person name="Benner J."/>
            <person name="Madinger C."/>
            <person name="Nove J."/>
            <person name="Anton B."/>
            <person name="Chaudhary K."/>
            <person name="Foster J."/>
            <person name="Holman A."/>
            <person name="Kumar S."/>
            <person name="Lessard P.A."/>
            <person name="Luyten Y.A."/>
            <person name="Slatko B."/>
            <person name="Wood N."/>
            <person name="Wu B."/>
            <person name="Teplitski M."/>
            <person name="Mougous J.D."/>
            <person name="Ward N."/>
            <person name="Eisen J.A."/>
            <person name="Badger J.H."/>
            <person name="Distel D.L."/>
        </authorList>
    </citation>
    <scope>NUCLEOTIDE SEQUENCE [LARGE SCALE GENOMIC DNA]</scope>
    <source>
        <strain evidence="8">ATCC 39867 / T7901</strain>
    </source>
</reference>
<dbReference type="PANTHER" id="PTHR30606">
    <property type="entry name" value="LIPID A BIOSYNTHESIS LAUROYL ACYLTRANSFERASE"/>
    <property type="match status" value="1"/>
</dbReference>
<gene>
    <name evidence="7" type="ordered locus">TERTU_4526</name>
</gene>
<dbReference type="Proteomes" id="UP000009080">
    <property type="component" value="Chromosome"/>
</dbReference>
<organism evidence="7 8">
    <name type="scientific">Teredinibacter turnerae (strain ATCC 39867 / T7901)</name>
    <dbReference type="NCBI Taxonomy" id="377629"/>
    <lineage>
        <taxon>Bacteria</taxon>
        <taxon>Pseudomonadati</taxon>
        <taxon>Pseudomonadota</taxon>
        <taxon>Gammaproteobacteria</taxon>
        <taxon>Cellvibrionales</taxon>
        <taxon>Cellvibrionaceae</taxon>
        <taxon>Teredinibacter</taxon>
    </lineage>
</organism>
<evidence type="ECO:0000256" key="4">
    <source>
        <dbReference type="ARBA" id="ARBA00022679"/>
    </source>
</evidence>
<evidence type="ECO:0000256" key="3">
    <source>
        <dbReference type="ARBA" id="ARBA00022519"/>
    </source>
</evidence>
<keyword evidence="2" id="KW-1003">Cell membrane</keyword>
<evidence type="ECO:0000256" key="5">
    <source>
        <dbReference type="ARBA" id="ARBA00023136"/>
    </source>
</evidence>
<keyword evidence="4" id="KW-0808">Transferase</keyword>